<dbReference type="Proteomes" id="UP001304895">
    <property type="component" value="Unassembled WGS sequence"/>
</dbReference>
<dbReference type="EMBL" id="MU853403">
    <property type="protein sequence ID" value="KAK4136765.1"/>
    <property type="molecule type" value="Genomic_DNA"/>
</dbReference>
<reference evidence="1" key="1">
    <citation type="journal article" date="2023" name="Mol. Phylogenet. Evol.">
        <title>Genome-scale phylogeny and comparative genomics of the fungal order Sordariales.</title>
        <authorList>
            <person name="Hensen N."/>
            <person name="Bonometti L."/>
            <person name="Westerberg I."/>
            <person name="Brannstrom I.O."/>
            <person name="Guillou S."/>
            <person name="Cros-Aarteil S."/>
            <person name="Calhoun S."/>
            <person name="Haridas S."/>
            <person name="Kuo A."/>
            <person name="Mondo S."/>
            <person name="Pangilinan J."/>
            <person name="Riley R."/>
            <person name="LaButti K."/>
            <person name="Andreopoulos B."/>
            <person name="Lipzen A."/>
            <person name="Chen C."/>
            <person name="Yan M."/>
            <person name="Daum C."/>
            <person name="Ng V."/>
            <person name="Clum A."/>
            <person name="Steindorff A."/>
            <person name="Ohm R.A."/>
            <person name="Martin F."/>
            <person name="Silar P."/>
            <person name="Natvig D.O."/>
            <person name="Lalanne C."/>
            <person name="Gautier V."/>
            <person name="Ament-Velasquez S.L."/>
            <person name="Kruys A."/>
            <person name="Hutchinson M.I."/>
            <person name="Powell A.J."/>
            <person name="Barry K."/>
            <person name="Miller A.N."/>
            <person name="Grigoriev I.V."/>
            <person name="Debuchy R."/>
            <person name="Gladieux P."/>
            <person name="Hiltunen Thoren M."/>
            <person name="Johannesson H."/>
        </authorList>
    </citation>
    <scope>NUCLEOTIDE SEQUENCE</scope>
    <source>
        <strain evidence="1">CBS 123565</strain>
    </source>
</reference>
<gene>
    <name evidence="1" type="ORF">BT67DRAFT_190371</name>
</gene>
<keyword evidence="2" id="KW-1185">Reference proteome</keyword>
<dbReference type="AlphaFoldDB" id="A0AAN6UQ25"/>
<organism evidence="1 2">
    <name type="scientific">Trichocladium antarcticum</name>
    <dbReference type="NCBI Taxonomy" id="1450529"/>
    <lineage>
        <taxon>Eukaryota</taxon>
        <taxon>Fungi</taxon>
        <taxon>Dikarya</taxon>
        <taxon>Ascomycota</taxon>
        <taxon>Pezizomycotina</taxon>
        <taxon>Sordariomycetes</taxon>
        <taxon>Sordariomycetidae</taxon>
        <taxon>Sordariales</taxon>
        <taxon>Chaetomiaceae</taxon>
        <taxon>Trichocladium</taxon>
    </lineage>
</organism>
<sequence>MHGSTSHVTLWVTSITYAYLHHGLIRSNEHGSFPSRLPRLAPDEAVQSRQLTALYALPKLFFTISLLHHTGPPGRVCSEEPGPVPGTSQIWADVPTQHNPIFKSERATRPCLTLRTTAVLPSSPDRSALSLGDHRQDPTGCCQVAFSTCSVVPILSGLSSCAAARRRKGLFPISRHKTPSPSALFPSLGPSPFFSLVFVLFRHQKQLLSSDRNTWLAAQPAITATLSSCLSRD</sequence>
<protein>
    <submittedName>
        <fullName evidence="1">Uncharacterized protein</fullName>
    </submittedName>
</protein>
<reference evidence="1" key="2">
    <citation type="submission" date="2023-05" db="EMBL/GenBank/DDBJ databases">
        <authorList>
            <consortium name="Lawrence Berkeley National Laboratory"/>
            <person name="Steindorff A."/>
            <person name="Hensen N."/>
            <person name="Bonometti L."/>
            <person name="Westerberg I."/>
            <person name="Brannstrom I.O."/>
            <person name="Guillou S."/>
            <person name="Cros-Aarteil S."/>
            <person name="Calhoun S."/>
            <person name="Haridas S."/>
            <person name="Kuo A."/>
            <person name="Mondo S."/>
            <person name="Pangilinan J."/>
            <person name="Riley R."/>
            <person name="Labutti K."/>
            <person name="Andreopoulos B."/>
            <person name="Lipzen A."/>
            <person name="Chen C."/>
            <person name="Yanf M."/>
            <person name="Daum C."/>
            <person name="Ng V."/>
            <person name="Clum A."/>
            <person name="Ohm R."/>
            <person name="Martin F."/>
            <person name="Silar P."/>
            <person name="Natvig D."/>
            <person name="Lalanne C."/>
            <person name="Gautier V."/>
            <person name="Ament-Velasquez S.L."/>
            <person name="Kruys A."/>
            <person name="Hutchinson M.I."/>
            <person name="Powell A.J."/>
            <person name="Barry K."/>
            <person name="Miller A.N."/>
            <person name="Grigoriev I.V."/>
            <person name="Debuchy R."/>
            <person name="Gladieux P."/>
            <person name="Thoren M.H."/>
            <person name="Johannesson H."/>
        </authorList>
    </citation>
    <scope>NUCLEOTIDE SEQUENCE</scope>
    <source>
        <strain evidence="1">CBS 123565</strain>
    </source>
</reference>
<accession>A0AAN6UQ25</accession>
<evidence type="ECO:0000313" key="1">
    <source>
        <dbReference type="EMBL" id="KAK4136765.1"/>
    </source>
</evidence>
<name>A0AAN6UQ25_9PEZI</name>
<evidence type="ECO:0000313" key="2">
    <source>
        <dbReference type="Proteomes" id="UP001304895"/>
    </source>
</evidence>
<proteinExistence type="predicted"/>
<comment type="caution">
    <text evidence="1">The sequence shown here is derived from an EMBL/GenBank/DDBJ whole genome shotgun (WGS) entry which is preliminary data.</text>
</comment>